<dbReference type="PROSITE" id="PS00107">
    <property type="entry name" value="PROTEIN_KINASE_ATP"/>
    <property type="match status" value="1"/>
</dbReference>
<name>A0A1R2BVV7_9CILI</name>
<organism evidence="11 12">
    <name type="scientific">Stentor coeruleus</name>
    <dbReference type="NCBI Taxonomy" id="5963"/>
    <lineage>
        <taxon>Eukaryota</taxon>
        <taxon>Sar</taxon>
        <taxon>Alveolata</taxon>
        <taxon>Ciliophora</taxon>
        <taxon>Postciliodesmatophora</taxon>
        <taxon>Heterotrichea</taxon>
        <taxon>Heterotrichida</taxon>
        <taxon>Stentoridae</taxon>
        <taxon>Stentor</taxon>
    </lineage>
</organism>
<comment type="catalytic activity">
    <reaction evidence="7">
        <text>L-threonyl-[protein] + ATP = O-phospho-L-threonyl-[protein] + ADP + H(+)</text>
        <dbReference type="Rhea" id="RHEA:46608"/>
        <dbReference type="Rhea" id="RHEA-COMP:11060"/>
        <dbReference type="Rhea" id="RHEA-COMP:11605"/>
        <dbReference type="ChEBI" id="CHEBI:15378"/>
        <dbReference type="ChEBI" id="CHEBI:30013"/>
        <dbReference type="ChEBI" id="CHEBI:30616"/>
        <dbReference type="ChEBI" id="CHEBI:61977"/>
        <dbReference type="ChEBI" id="CHEBI:456216"/>
        <dbReference type="EC" id="2.7.11.1"/>
    </reaction>
</comment>
<dbReference type="InterPro" id="IPR019530">
    <property type="entry name" value="Intra-flagellar_transport_57"/>
</dbReference>
<dbReference type="PANTHER" id="PTHR44899">
    <property type="entry name" value="CAMK FAMILY PROTEIN KINASE"/>
    <property type="match status" value="1"/>
</dbReference>
<evidence type="ECO:0000256" key="9">
    <source>
        <dbReference type="PROSITE-ProRule" id="PRU10141"/>
    </source>
</evidence>
<proteinExistence type="predicted"/>
<dbReference type="Pfam" id="PF10498">
    <property type="entry name" value="IFT57"/>
    <property type="match status" value="1"/>
</dbReference>
<dbReference type="Gene3D" id="1.10.510.10">
    <property type="entry name" value="Transferase(Phosphotransferase) domain 1"/>
    <property type="match status" value="1"/>
</dbReference>
<protein>
    <recommendedName>
        <fullName evidence="1">non-specific serine/threonine protein kinase</fullName>
        <ecNumber evidence="1">2.7.11.1</ecNumber>
    </recommendedName>
</protein>
<evidence type="ECO:0000259" key="10">
    <source>
        <dbReference type="PROSITE" id="PS50011"/>
    </source>
</evidence>
<dbReference type="SMART" id="SM00220">
    <property type="entry name" value="S_TKc"/>
    <property type="match status" value="1"/>
</dbReference>
<dbReference type="PROSITE" id="PS00108">
    <property type="entry name" value="PROTEIN_KINASE_ST"/>
    <property type="match status" value="1"/>
</dbReference>
<gene>
    <name evidence="11" type="ORF">SteCoe_18659</name>
</gene>
<dbReference type="InterPro" id="IPR008271">
    <property type="entry name" value="Ser/Thr_kinase_AS"/>
</dbReference>
<dbReference type="InterPro" id="IPR011009">
    <property type="entry name" value="Kinase-like_dom_sf"/>
</dbReference>
<evidence type="ECO:0000256" key="7">
    <source>
        <dbReference type="ARBA" id="ARBA00047899"/>
    </source>
</evidence>
<evidence type="ECO:0000256" key="8">
    <source>
        <dbReference type="ARBA" id="ARBA00048679"/>
    </source>
</evidence>
<comment type="catalytic activity">
    <reaction evidence="8">
        <text>L-seryl-[protein] + ATP = O-phospho-L-seryl-[protein] + ADP + H(+)</text>
        <dbReference type="Rhea" id="RHEA:17989"/>
        <dbReference type="Rhea" id="RHEA-COMP:9863"/>
        <dbReference type="Rhea" id="RHEA-COMP:11604"/>
        <dbReference type="ChEBI" id="CHEBI:15378"/>
        <dbReference type="ChEBI" id="CHEBI:29999"/>
        <dbReference type="ChEBI" id="CHEBI:30616"/>
        <dbReference type="ChEBI" id="CHEBI:83421"/>
        <dbReference type="ChEBI" id="CHEBI:456216"/>
        <dbReference type="EC" id="2.7.11.1"/>
    </reaction>
</comment>
<keyword evidence="5" id="KW-0418">Kinase</keyword>
<dbReference type="InterPro" id="IPR051131">
    <property type="entry name" value="NEK_Ser/Thr_kinase_NIMA"/>
</dbReference>
<reference evidence="11 12" key="1">
    <citation type="submission" date="2016-11" db="EMBL/GenBank/DDBJ databases">
        <title>The macronuclear genome of Stentor coeruleus: a giant cell with tiny introns.</title>
        <authorList>
            <person name="Slabodnick M."/>
            <person name="Ruby J.G."/>
            <person name="Reiff S.B."/>
            <person name="Swart E.C."/>
            <person name="Gosai S."/>
            <person name="Prabakaran S."/>
            <person name="Witkowska E."/>
            <person name="Larue G.E."/>
            <person name="Fisher S."/>
            <person name="Freeman R.M."/>
            <person name="Gunawardena J."/>
            <person name="Chu W."/>
            <person name="Stover N.A."/>
            <person name="Gregory B.D."/>
            <person name="Nowacki M."/>
            <person name="Derisi J."/>
            <person name="Roy S.W."/>
            <person name="Marshall W.F."/>
            <person name="Sood P."/>
        </authorList>
    </citation>
    <scope>NUCLEOTIDE SEQUENCE [LARGE SCALE GENOMIC DNA]</scope>
    <source>
        <strain evidence="11">WM001</strain>
    </source>
</reference>
<accession>A0A1R2BVV7</accession>
<evidence type="ECO:0000256" key="2">
    <source>
        <dbReference type="ARBA" id="ARBA00022527"/>
    </source>
</evidence>
<dbReference type="Pfam" id="PF00069">
    <property type="entry name" value="Pkinase"/>
    <property type="match status" value="1"/>
</dbReference>
<evidence type="ECO:0000313" key="12">
    <source>
        <dbReference type="Proteomes" id="UP000187209"/>
    </source>
</evidence>
<keyword evidence="3" id="KW-0808">Transferase</keyword>
<dbReference type="PANTHER" id="PTHR44899:SF3">
    <property type="entry name" value="SERINE_THREONINE-PROTEIN KINASE NEK1"/>
    <property type="match status" value="1"/>
</dbReference>
<dbReference type="Proteomes" id="UP000187209">
    <property type="component" value="Unassembled WGS sequence"/>
</dbReference>
<evidence type="ECO:0000256" key="1">
    <source>
        <dbReference type="ARBA" id="ARBA00012513"/>
    </source>
</evidence>
<dbReference type="EMBL" id="MPUH01000400">
    <property type="protein sequence ID" value="OMJ80953.1"/>
    <property type="molecule type" value="Genomic_DNA"/>
</dbReference>
<feature type="binding site" evidence="9">
    <location>
        <position position="46"/>
    </location>
    <ligand>
        <name>ATP</name>
        <dbReference type="ChEBI" id="CHEBI:30616"/>
    </ligand>
</feature>
<dbReference type="InterPro" id="IPR017441">
    <property type="entry name" value="Protein_kinase_ATP_BS"/>
</dbReference>
<dbReference type="PROSITE" id="PS50011">
    <property type="entry name" value="PROTEIN_KINASE_DOM"/>
    <property type="match status" value="1"/>
</dbReference>
<sequence length="686" mass="79380">MNKSEDSSRAGKEIKGYKIIKPIGQGKFSIVYKAERISDNLPVAIKIIKIFDMMDPKQRDKCLKEVSLLESLKHPNIINYLDSFIEENELLIAIEWAEKGDLKRLIKKSQADELPIEELKVWEYMFQIASALKHMQEKRIMHRDLKPANIFITADGTLKLGDLGLGRYLSSQTIEAFSRVGTPLYMSPEVLKGSGYDWKSDVWSLGCVVYELACLKSPFRKDDTKMSLYDLFQTISKGEFIPIGEKYSEELRTIVNSMIQVNPEKRLDIDQVVELCNIQLKSWSQKKPKVDISLIMDDIQEKLKLLDYENQFCKVFKYQPVSHVYFAHHVNPMEQLCYFYDLAYWLMSLNKLKSPGFRPNTPLLSASAIGDAEEIAKHILADVKQFGIKAAENITPVNIKHGYGEGVCIIINDLLNRELVRQDYKFGLPTVIENGKNVYKSLENPQEIVEEINFDMPDDMLWKDEEDVADYEENIPKSSSTANSDAVFTEKDREINKDKEKEGKGILETNVDPDEWRKEANKVANKLVFSIENDENPIFARVEEIKKLREEVNKFVNEPQFSKFLEKKSESVGVELEKIKIGEKKMHALCEEQIFKLRGIAEKRLLAFRQLSEKRNKVAEFCELYDNMQHKLDAITKEIEERSHDFKSNDKINLIRSALKSMKEEVRSLTYKEAIARQQLDVHRLN</sequence>
<dbReference type="InterPro" id="IPR000719">
    <property type="entry name" value="Prot_kinase_dom"/>
</dbReference>
<dbReference type="OrthoDB" id="248923at2759"/>
<dbReference type="GO" id="GO:0004674">
    <property type="term" value="F:protein serine/threonine kinase activity"/>
    <property type="evidence" value="ECO:0007669"/>
    <property type="project" value="UniProtKB-KW"/>
</dbReference>
<dbReference type="SUPFAM" id="SSF56112">
    <property type="entry name" value="Protein kinase-like (PK-like)"/>
    <property type="match status" value="1"/>
</dbReference>
<comment type="caution">
    <text evidence="11">The sequence shown here is derived from an EMBL/GenBank/DDBJ whole genome shotgun (WGS) entry which is preliminary data.</text>
</comment>
<keyword evidence="2" id="KW-0723">Serine/threonine-protein kinase</keyword>
<dbReference type="AlphaFoldDB" id="A0A1R2BVV7"/>
<keyword evidence="6 9" id="KW-0067">ATP-binding</keyword>
<evidence type="ECO:0000256" key="3">
    <source>
        <dbReference type="ARBA" id="ARBA00022679"/>
    </source>
</evidence>
<keyword evidence="12" id="KW-1185">Reference proteome</keyword>
<dbReference type="GO" id="GO:0005524">
    <property type="term" value="F:ATP binding"/>
    <property type="evidence" value="ECO:0007669"/>
    <property type="project" value="UniProtKB-UniRule"/>
</dbReference>
<evidence type="ECO:0000256" key="5">
    <source>
        <dbReference type="ARBA" id="ARBA00022777"/>
    </source>
</evidence>
<keyword evidence="4 9" id="KW-0547">Nucleotide-binding</keyword>
<feature type="domain" description="Protein kinase" evidence="10">
    <location>
        <begin position="17"/>
        <end position="280"/>
    </location>
</feature>
<evidence type="ECO:0000256" key="6">
    <source>
        <dbReference type="ARBA" id="ARBA00022840"/>
    </source>
</evidence>
<evidence type="ECO:0000313" key="11">
    <source>
        <dbReference type="EMBL" id="OMJ80953.1"/>
    </source>
</evidence>
<dbReference type="EC" id="2.7.11.1" evidence="1"/>
<evidence type="ECO:0000256" key="4">
    <source>
        <dbReference type="ARBA" id="ARBA00022741"/>
    </source>
</evidence>